<organism evidence="2 3">
    <name type="scientific">Thermococcus argininiproducens</name>
    <dbReference type="NCBI Taxonomy" id="2866384"/>
    <lineage>
        <taxon>Archaea</taxon>
        <taxon>Methanobacteriati</taxon>
        <taxon>Methanobacteriota</taxon>
        <taxon>Thermococci</taxon>
        <taxon>Thermococcales</taxon>
        <taxon>Thermococcaceae</taxon>
        <taxon>Thermococcus</taxon>
    </lineage>
</organism>
<protein>
    <recommendedName>
        <fullName evidence="4">Phosphatidate cytidylyltransferase</fullName>
    </recommendedName>
</protein>
<feature type="transmembrane region" description="Helical" evidence="1">
    <location>
        <begin position="32"/>
        <end position="49"/>
    </location>
</feature>
<dbReference type="Proteomes" id="UP001056425">
    <property type="component" value="Chromosome"/>
</dbReference>
<keyword evidence="3" id="KW-1185">Reference proteome</keyword>
<accession>A0A9E7MBF4</accession>
<evidence type="ECO:0000313" key="3">
    <source>
        <dbReference type="Proteomes" id="UP001056425"/>
    </source>
</evidence>
<proteinExistence type="predicted"/>
<dbReference type="AlphaFoldDB" id="A0A9E7MBF4"/>
<keyword evidence="1" id="KW-1133">Transmembrane helix</keyword>
<feature type="transmembrane region" description="Helical" evidence="1">
    <location>
        <begin position="56"/>
        <end position="73"/>
    </location>
</feature>
<keyword evidence="1" id="KW-0472">Membrane</keyword>
<dbReference type="EMBL" id="CP080572">
    <property type="protein sequence ID" value="USH00870.1"/>
    <property type="molecule type" value="Genomic_DNA"/>
</dbReference>
<feature type="transmembrane region" description="Helical" evidence="1">
    <location>
        <begin position="149"/>
        <end position="167"/>
    </location>
</feature>
<evidence type="ECO:0000256" key="1">
    <source>
        <dbReference type="SAM" id="Phobius"/>
    </source>
</evidence>
<evidence type="ECO:0000313" key="2">
    <source>
        <dbReference type="EMBL" id="USH00870.1"/>
    </source>
</evidence>
<feature type="transmembrane region" description="Helical" evidence="1">
    <location>
        <begin position="85"/>
        <end position="103"/>
    </location>
</feature>
<evidence type="ECO:0008006" key="4">
    <source>
        <dbReference type="Google" id="ProtNLM"/>
    </source>
</evidence>
<reference evidence="2 3" key="1">
    <citation type="submission" date="2021-08" db="EMBL/GenBank/DDBJ databases">
        <title>Thermococcus onnuriiensis IOH2.</title>
        <authorList>
            <person name="Park Y.-J."/>
        </authorList>
    </citation>
    <scope>NUCLEOTIDE SEQUENCE [LARGE SCALE GENOMIC DNA]</scope>
    <source>
        <strain evidence="2 3">IOH2</strain>
    </source>
</reference>
<sequence>MNIATAVFFAALPILSAIFITKYTGKEYAWVNRKIIHFSIVPATLLYYFEQIPKEIFSLAALLFGTAQLYLHIKKGELQWYQIDKNYGEVFFAFSAAVVVFFLPREYATALLLVMAISDGVTGIIRFHYFRKRGYNVNLKKHWSGSVGYFFSSLLIAFFFLQSVSWYSKFLWSIILTFAEYQRFIDDNLSVPIIGILIRSIL</sequence>
<name>A0A9E7MBF4_9EURY</name>
<feature type="transmembrane region" description="Helical" evidence="1">
    <location>
        <begin position="110"/>
        <end position="129"/>
    </location>
</feature>
<gene>
    <name evidence="2" type="ORF">K1720_03675</name>
</gene>
<keyword evidence="1" id="KW-0812">Transmembrane</keyword>
<dbReference type="KEGG" id="thei:K1720_03675"/>